<accession>A0A843YRV1</accession>
<dbReference type="RefSeq" id="WP_322741581.1">
    <property type="nucleotide sequence ID" value="NZ_WINI01000003.1"/>
</dbReference>
<organism evidence="2 3">
    <name type="scientific">Glaciimonas soli</name>
    <dbReference type="NCBI Taxonomy" id="2590999"/>
    <lineage>
        <taxon>Bacteria</taxon>
        <taxon>Pseudomonadati</taxon>
        <taxon>Pseudomonadota</taxon>
        <taxon>Betaproteobacteria</taxon>
        <taxon>Burkholderiales</taxon>
        <taxon>Oxalobacteraceae</taxon>
        <taxon>Glaciimonas</taxon>
    </lineage>
</organism>
<dbReference type="AlphaFoldDB" id="A0A843YRV1"/>
<feature type="domain" description="DUF1653" evidence="1">
    <location>
        <begin position="2"/>
        <end position="61"/>
    </location>
</feature>
<proteinExistence type="predicted"/>
<reference evidence="2 3" key="1">
    <citation type="submission" date="2019-10" db="EMBL/GenBank/DDBJ databases">
        <title>Glaciimonas soli sp. nov., a psychrophilic bacterium isolated from the forest soil of a high elevation mountain in Taiwan.</title>
        <authorList>
            <person name="Wang L.-T."/>
            <person name="Shieh W.Y."/>
        </authorList>
    </citation>
    <scope>NUCLEOTIDE SEQUENCE [LARGE SCALE GENOMIC DNA]</scope>
    <source>
        <strain evidence="2 3">GS1</strain>
    </source>
</reference>
<gene>
    <name evidence="2" type="ORF">GEV47_07145</name>
</gene>
<dbReference type="Gene3D" id="2.30.30.320">
    <property type="entry name" value="DUF1653-like domain"/>
    <property type="match status" value="1"/>
</dbReference>
<evidence type="ECO:0000313" key="2">
    <source>
        <dbReference type="EMBL" id="MQR00454.1"/>
    </source>
</evidence>
<keyword evidence="3" id="KW-1185">Reference proteome</keyword>
<name>A0A843YRV1_9BURK</name>
<dbReference type="Pfam" id="PF07866">
    <property type="entry name" value="DUF1653"/>
    <property type="match status" value="1"/>
</dbReference>
<protein>
    <submittedName>
        <fullName evidence="2">DUF1653 domain-containing protein</fullName>
    </submittedName>
</protein>
<dbReference type="Proteomes" id="UP000451565">
    <property type="component" value="Unassembled WGS sequence"/>
</dbReference>
<sequence>MQYQHFKGGIYEFICEATLESDPTVTMIVYRAMVNGTIWTRPSTVFFEQIEHEGKMVQRFTKIEAVEISAGK</sequence>
<dbReference type="EMBL" id="WINI01000003">
    <property type="protein sequence ID" value="MQR00454.1"/>
    <property type="molecule type" value="Genomic_DNA"/>
</dbReference>
<comment type="caution">
    <text evidence="2">The sequence shown here is derived from an EMBL/GenBank/DDBJ whole genome shotgun (WGS) entry which is preliminary data.</text>
</comment>
<dbReference type="InterPro" id="IPR037135">
    <property type="entry name" value="DUF1653-like_dom_sf"/>
</dbReference>
<evidence type="ECO:0000313" key="3">
    <source>
        <dbReference type="Proteomes" id="UP000451565"/>
    </source>
</evidence>
<dbReference type="InterPro" id="IPR023387">
    <property type="entry name" value="DUF1653-like_dom"/>
</dbReference>
<evidence type="ECO:0000259" key="1">
    <source>
        <dbReference type="Pfam" id="PF07866"/>
    </source>
</evidence>